<evidence type="ECO:0000313" key="6">
    <source>
        <dbReference type="EMBL" id="KAA5602057.1"/>
    </source>
</evidence>
<keyword evidence="1 4" id="KW-0597">Phosphoprotein</keyword>
<dbReference type="InterPro" id="IPR011006">
    <property type="entry name" value="CheY-like_superfamily"/>
</dbReference>
<name>A0A5M6I2E4_9HYPH</name>
<dbReference type="EMBL" id="VWPL01000010">
    <property type="protein sequence ID" value="KAA5602057.1"/>
    <property type="molecule type" value="Genomic_DNA"/>
</dbReference>
<dbReference type="SUPFAM" id="SSF52172">
    <property type="entry name" value="CheY-like"/>
    <property type="match status" value="1"/>
</dbReference>
<protein>
    <submittedName>
        <fullName evidence="6">Response regulator</fullName>
    </submittedName>
</protein>
<reference evidence="6 7" key="1">
    <citation type="submission" date="2019-09" db="EMBL/GenBank/DDBJ databases">
        <title>Draft Whole-Genome sequence of Blastochloris sulfoviridis DSM 729.</title>
        <authorList>
            <person name="Meyer T.E."/>
            <person name="Kyndt J.A."/>
        </authorList>
    </citation>
    <scope>NUCLEOTIDE SEQUENCE [LARGE SCALE GENOMIC DNA]</scope>
    <source>
        <strain evidence="6 7">DSM 729</strain>
    </source>
</reference>
<evidence type="ECO:0000256" key="1">
    <source>
        <dbReference type="ARBA" id="ARBA00022553"/>
    </source>
</evidence>
<evidence type="ECO:0000259" key="5">
    <source>
        <dbReference type="PROSITE" id="PS50110"/>
    </source>
</evidence>
<keyword evidence="7" id="KW-1185">Reference proteome</keyword>
<dbReference type="InterPro" id="IPR050595">
    <property type="entry name" value="Bact_response_regulator"/>
</dbReference>
<dbReference type="OrthoDB" id="582170at2"/>
<proteinExistence type="predicted"/>
<dbReference type="PROSITE" id="PS50110">
    <property type="entry name" value="RESPONSE_REGULATORY"/>
    <property type="match status" value="1"/>
</dbReference>
<dbReference type="RefSeq" id="WP_150097135.1">
    <property type="nucleotide sequence ID" value="NZ_VWPL01000010.1"/>
</dbReference>
<dbReference type="GO" id="GO:0000160">
    <property type="term" value="P:phosphorelay signal transduction system"/>
    <property type="evidence" value="ECO:0007669"/>
    <property type="project" value="InterPro"/>
</dbReference>
<dbReference type="SMART" id="SM00448">
    <property type="entry name" value="REC"/>
    <property type="match status" value="1"/>
</dbReference>
<sequence length="163" mass="17225">MMIGNRSLRILVVEDDIMVALDAAEILQGAGYNVIGVADDFQEALRVDAVRPPDLALVDLHLMGGYSGVAVAAALGKRGIDCLFVTGSAPDRAAEAYALGCLLKPFDDRSLVQAVGAAEDVLAGRPVRPLPRNMRLYRRFAVPRTDGASILPPSEEILPVSGG</sequence>
<dbReference type="PANTHER" id="PTHR44591:SF3">
    <property type="entry name" value="RESPONSE REGULATORY DOMAIN-CONTAINING PROTEIN"/>
    <property type="match status" value="1"/>
</dbReference>
<dbReference type="PANTHER" id="PTHR44591">
    <property type="entry name" value="STRESS RESPONSE REGULATOR PROTEIN 1"/>
    <property type="match status" value="1"/>
</dbReference>
<keyword evidence="2" id="KW-0805">Transcription regulation</keyword>
<dbReference type="Proteomes" id="UP000323886">
    <property type="component" value="Unassembled WGS sequence"/>
</dbReference>
<dbReference type="Gene3D" id="3.40.50.2300">
    <property type="match status" value="1"/>
</dbReference>
<keyword evidence="3" id="KW-0804">Transcription</keyword>
<feature type="domain" description="Response regulatory" evidence="5">
    <location>
        <begin position="9"/>
        <end position="119"/>
    </location>
</feature>
<evidence type="ECO:0000256" key="3">
    <source>
        <dbReference type="ARBA" id="ARBA00023163"/>
    </source>
</evidence>
<dbReference type="Pfam" id="PF00072">
    <property type="entry name" value="Response_reg"/>
    <property type="match status" value="1"/>
</dbReference>
<dbReference type="AlphaFoldDB" id="A0A5M6I2E4"/>
<evidence type="ECO:0000313" key="7">
    <source>
        <dbReference type="Proteomes" id="UP000323886"/>
    </source>
</evidence>
<dbReference type="InterPro" id="IPR001789">
    <property type="entry name" value="Sig_transdc_resp-reg_receiver"/>
</dbReference>
<evidence type="ECO:0000256" key="4">
    <source>
        <dbReference type="PROSITE-ProRule" id="PRU00169"/>
    </source>
</evidence>
<comment type="caution">
    <text evidence="6">The sequence shown here is derived from an EMBL/GenBank/DDBJ whole genome shotgun (WGS) entry which is preliminary data.</text>
</comment>
<accession>A0A5M6I2E4</accession>
<evidence type="ECO:0000256" key="2">
    <source>
        <dbReference type="ARBA" id="ARBA00023015"/>
    </source>
</evidence>
<gene>
    <name evidence="6" type="ORF">F1193_07895</name>
</gene>
<organism evidence="6 7">
    <name type="scientific">Blastochloris sulfoviridis</name>
    <dbReference type="NCBI Taxonomy" id="50712"/>
    <lineage>
        <taxon>Bacteria</taxon>
        <taxon>Pseudomonadati</taxon>
        <taxon>Pseudomonadota</taxon>
        <taxon>Alphaproteobacteria</taxon>
        <taxon>Hyphomicrobiales</taxon>
        <taxon>Blastochloridaceae</taxon>
        <taxon>Blastochloris</taxon>
    </lineage>
</organism>
<feature type="modified residue" description="4-aspartylphosphate" evidence="4">
    <location>
        <position position="59"/>
    </location>
</feature>